<name>A0ABY5MUZ2_9SPHN</name>
<gene>
    <name evidence="1" type="ORF">M1K48_12830</name>
</gene>
<evidence type="ECO:0000313" key="2">
    <source>
        <dbReference type="Proteomes" id="UP000831921"/>
    </source>
</evidence>
<sequence length="66" mass="7097">MNLQMETAPDNKAAAVLTTSQLDRRIIRVELPPAHAGVTAALRRAFAAVPAGGEDRQFEELLARLG</sequence>
<reference evidence="1 2" key="1">
    <citation type="submission" date="2022-05" db="EMBL/GenBank/DDBJ databases">
        <title>S8-45 Sphingomonas ultraviolaceadurans.</title>
        <authorList>
            <person name="Liu Y."/>
        </authorList>
    </citation>
    <scope>NUCLEOTIDE SEQUENCE [LARGE SCALE GENOMIC DNA]</scope>
    <source>
        <strain evidence="1 2">S8-45</strain>
    </source>
</reference>
<dbReference type="EMBL" id="CP097253">
    <property type="protein sequence ID" value="UUR07799.1"/>
    <property type="molecule type" value="Genomic_DNA"/>
</dbReference>
<protein>
    <submittedName>
        <fullName evidence="1">Uncharacterized protein</fullName>
    </submittedName>
</protein>
<dbReference type="Proteomes" id="UP000831921">
    <property type="component" value="Chromosome"/>
</dbReference>
<keyword evidence="2" id="KW-1185">Reference proteome</keyword>
<organism evidence="1 2">
    <name type="scientific">Sphingomonas glaciei</name>
    <dbReference type="NCBI Taxonomy" id="2938948"/>
    <lineage>
        <taxon>Bacteria</taxon>
        <taxon>Pseudomonadati</taxon>
        <taxon>Pseudomonadota</taxon>
        <taxon>Alphaproteobacteria</taxon>
        <taxon>Sphingomonadales</taxon>
        <taxon>Sphingomonadaceae</taxon>
        <taxon>Sphingomonas</taxon>
    </lineage>
</organism>
<dbReference type="RefSeq" id="WP_249503588.1">
    <property type="nucleotide sequence ID" value="NZ_CP097253.1"/>
</dbReference>
<accession>A0ABY5MUZ2</accession>
<evidence type="ECO:0000313" key="1">
    <source>
        <dbReference type="EMBL" id="UUR07799.1"/>
    </source>
</evidence>
<proteinExistence type="predicted"/>